<organism evidence="1 2">
    <name type="scientific">Luteimonas deserti</name>
    <dbReference type="NCBI Taxonomy" id="2752306"/>
    <lineage>
        <taxon>Bacteria</taxon>
        <taxon>Pseudomonadati</taxon>
        <taxon>Pseudomonadota</taxon>
        <taxon>Gammaproteobacteria</taxon>
        <taxon>Lysobacterales</taxon>
        <taxon>Lysobacteraceae</taxon>
        <taxon>Luteimonas</taxon>
    </lineage>
</organism>
<evidence type="ECO:0000313" key="1">
    <source>
        <dbReference type="EMBL" id="NYZ62019.1"/>
    </source>
</evidence>
<reference evidence="1 2" key="1">
    <citation type="submission" date="2020-07" db="EMBL/GenBank/DDBJ databases">
        <title>isolation of Luteimonas sp. SJ-16.</title>
        <authorList>
            <person name="Huang X.-X."/>
            <person name="Xu L."/>
            <person name="Sun J.-Q."/>
        </authorList>
    </citation>
    <scope>NUCLEOTIDE SEQUENCE [LARGE SCALE GENOMIC DNA]</scope>
    <source>
        <strain evidence="1 2">SJ-16</strain>
    </source>
</reference>
<comment type="caution">
    <text evidence="1">The sequence shown here is derived from an EMBL/GenBank/DDBJ whole genome shotgun (WGS) entry which is preliminary data.</text>
</comment>
<evidence type="ECO:0000313" key="2">
    <source>
        <dbReference type="Proteomes" id="UP000589896"/>
    </source>
</evidence>
<dbReference type="RefSeq" id="WP_180544205.1">
    <property type="nucleotide sequence ID" value="NZ_JACCJZ010000010.1"/>
</dbReference>
<sequence>MQLPFELIRVGDRVSVTPVLAHETDRIWRYGALIADLENKGRRVMTTSDLSRVTSLFMLQGHILQSVRGGLVSNLRLFLTMEELRLPSSRASFDAQFRAMAIDRTEYAGRSWSRVDYLSERKNKIRLLAFHLGLRPLVQTYRRHVSGCRDEYLQFWWSRGISGGTLRCYLGFELGDAEFSILSVNTTE</sequence>
<protein>
    <submittedName>
        <fullName evidence="1">Uncharacterized protein</fullName>
    </submittedName>
</protein>
<name>A0A7Z0QNS8_9GAMM</name>
<dbReference type="Proteomes" id="UP000589896">
    <property type="component" value="Unassembled WGS sequence"/>
</dbReference>
<proteinExistence type="predicted"/>
<accession>A0A7Z0QNS8</accession>
<dbReference type="AlphaFoldDB" id="A0A7Z0QNS8"/>
<keyword evidence="2" id="KW-1185">Reference proteome</keyword>
<dbReference type="EMBL" id="JACCJZ010000010">
    <property type="protein sequence ID" value="NYZ62019.1"/>
    <property type="molecule type" value="Genomic_DNA"/>
</dbReference>
<gene>
    <name evidence="1" type="ORF">H0E82_04465</name>
</gene>